<name>A0A0D3H048_9ORYZ</name>
<protein>
    <submittedName>
        <fullName evidence="2">Uncharacterized protein</fullName>
    </submittedName>
</protein>
<evidence type="ECO:0000313" key="3">
    <source>
        <dbReference type="Proteomes" id="UP000026960"/>
    </source>
</evidence>
<dbReference type="AlphaFoldDB" id="A0A0D3H048"/>
<dbReference type="EnsemblPlants" id="OBART08G14250.1">
    <property type="protein sequence ID" value="OBART08G14250.1"/>
    <property type="gene ID" value="OBART08G14250"/>
</dbReference>
<reference evidence="2" key="1">
    <citation type="journal article" date="2009" name="Rice">
        <title>De Novo Next Generation Sequencing of Plant Genomes.</title>
        <authorList>
            <person name="Rounsley S."/>
            <person name="Marri P.R."/>
            <person name="Yu Y."/>
            <person name="He R."/>
            <person name="Sisneros N."/>
            <person name="Goicoechea J.L."/>
            <person name="Lee S.J."/>
            <person name="Angelova A."/>
            <person name="Kudrna D."/>
            <person name="Luo M."/>
            <person name="Affourtit J."/>
            <person name="Desany B."/>
            <person name="Knight J."/>
            <person name="Niazi F."/>
            <person name="Egholm M."/>
            <person name="Wing R.A."/>
        </authorList>
    </citation>
    <scope>NUCLEOTIDE SEQUENCE [LARGE SCALE GENOMIC DNA]</scope>
    <source>
        <strain evidence="2">cv. IRGC 105608</strain>
    </source>
</reference>
<accession>A0A0D3H048</accession>
<dbReference type="HOGENOM" id="CLU_1743317_0_0_1"/>
<reference evidence="2" key="2">
    <citation type="submission" date="2015-03" db="UniProtKB">
        <authorList>
            <consortium name="EnsemblPlants"/>
        </authorList>
    </citation>
    <scope>IDENTIFICATION</scope>
</reference>
<organism evidence="2">
    <name type="scientific">Oryza barthii</name>
    <dbReference type="NCBI Taxonomy" id="65489"/>
    <lineage>
        <taxon>Eukaryota</taxon>
        <taxon>Viridiplantae</taxon>
        <taxon>Streptophyta</taxon>
        <taxon>Embryophyta</taxon>
        <taxon>Tracheophyta</taxon>
        <taxon>Spermatophyta</taxon>
        <taxon>Magnoliopsida</taxon>
        <taxon>Liliopsida</taxon>
        <taxon>Poales</taxon>
        <taxon>Poaceae</taxon>
        <taxon>BOP clade</taxon>
        <taxon>Oryzoideae</taxon>
        <taxon>Oryzeae</taxon>
        <taxon>Oryzinae</taxon>
        <taxon>Oryza</taxon>
    </lineage>
</organism>
<keyword evidence="3" id="KW-1185">Reference proteome</keyword>
<proteinExistence type="predicted"/>
<feature type="region of interest" description="Disordered" evidence="1">
    <location>
        <begin position="91"/>
        <end position="133"/>
    </location>
</feature>
<feature type="compositionally biased region" description="Basic and acidic residues" evidence="1">
    <location>
        <begin position="93"/>
        <end position="103"/>
    </location>
</feature>
<dbReference type="PaxDb" id="65489-OBART08G14250.1"/>
<evidence type="ECO:0000313" key="2">
    <source>
        <dbReference type="EnsemblPlants" id="OBART08G14250.1"/>
    </source>
</evidence>
<sequence length="150" mass="16380">MAPLYTPHLTRWRVATSDGDELDCVDYKVRSLIFQCEDCHRLFPDYKEDTHECRQGVLTDGREDGTGVARQRLSWDGVVCGVRRGRQVGVAADSDKGGEERGGRGGRGGLRGVGARLRRPLPRPGEQHSGVGGGRGGLIVRLISVREEIG</sequence>
<evidence type="ECO:0000256" key="1">
    <source>
        <dbReference type="SAM" id="MobiDB-lite"/>
    </source>
</evidence>
<dbReference type="Gramene" id="OBART08G14250.1">
    <property type="protein sequence ID" value="OBART08G14250.1"/>
    <property type="gene ID" value="OBART08G14250"/>
</dbReference>
<dbReference type="Proteomes" id="UP000026960">
    <property type="component" value="Chromosome 8"/>
</dbReference>